<dbReference type="SUPFAM" id="SSF56436">
    <property type="entry name" value="C-type lectin-like"/>
    <property type="match status" value="1"/>
</dbReference>
<evidence type="ECO:0000259" key="1">
    <source>
        <dbReference type="Pfam" id="PF07588"/>
    </source>
</evidence>
<gene>
    <name evidence="2" type="ORF">EHR01_17730</name>
</gene>
<proteinExistence type="predicted"/>
<evidence type="ECO:0000313" key="3">
    <source>
        <dbReference type="Proteomes" id="UP000297940"/>
    </source>
</evidence>
<dbReference type="Proteomes" id="UP000297940">
    <property type="component" value="Unassembled WGS sequence"/>
</dbReference>
<dbReference type="InterPro" id="IPR016186">
    <property type="entry name" value="C-type_lectin-like/link_sf"/>
</dbReference>
<feature type="domain" description="DUF1554" evidence="1">
    <location>
        <begin position="183"/>
        <end position="302"/>
    </location>
</feature>
<accession>A0ABY2NXV8</accession>
<evidence type="ECO:0000313" key="2">
    <source>
        <dbReference type="EMBL" id="TGM73390.1"/>
    </source>
</evidence>
<dbReference type="EMBL" id="RQHK01000017">
    <property type="protein sequence ID" value="TGM73390.1"/>
    <property type="molecule type" value="Genomic_DNA"/>
</dbReference>
<comment type="caution">
    <text evidence="2">The sequence shown here is derived from an EMBL/GenBank/DDBJ whole genome shotgun (WGS) entry which is preliminary data.</text>
</comment>
<dbReference type="InterPro" id="IPR011448">
    <property type="entry name" value="DUF1554"/>
</dbReference>
<protein>
    <submittedName>
        <fullName evidence="2">DUF1554 domain-containing protein</fullName>
    </submittedName>
</protein>
<dbReference type="Pfam" id="PF07588">
    <property type="entry name" value="DUF1554"/>
    <property type="match status" value="1"/>
</dbReference>
<reference evidence="3" key="1">
    <citation type="journal article" date="2019" name="PLoS Negl. Trop. Dis.">
        <title>Revisiting the worldwide diversity of Leptospira species in the environment.</title>
        <authorList>
            <person name="Vincent A.T."/>
            <person name="Schiettekatte O."/>
            <person name="Bourhy P."/>
            <person name="Veyrier F.J."/>
            <person name="Picardeau M."/>
        </authorList>
    </citation>
    <scope>NUCLEOTIDE SEQUENCE [LARGE SCALE GENOMIC DNA]</scope>
    <source>
        <strain evidence="3">201601298</strain>
    </source>
</reference>
<dbReference type="Gene3D" id="3.10.100.10">
    <property type="entry name" value="Mannose-Binding Protein A, subunit A"/>
    <property type="match status" value="1"/>
</dbReference>
<sequence length="331" mass="35962">MFRFIVILLFFFSCREKSFNNACDIKSDSYLESVFVFNLLGETKSYCSTGMIDFNPSVISLNPKYGSVSEGGGSLVIGSSAAFSVQLKERPGANVSVQVVVSNPSYGTVFPTSLNFDSSNWSIPQNVIVTGVNDSILNGTRQFRLIFVPNSEDKNLDLNPNTVDVQIFDNEKRLFLSASAYRGGEFGGISGADAICASDAKCPNGSICKAMILNAVMRVASVTANIGDGQIDWVLHPNTHYYMPDGTTFVSNTNSTSLLQIPFSNVIDSVSSGVWLGSFSGWVIGANHCINWSDITVMNTGYVFRTQYTDNTLFGGNYSCSNQANLLCVEY</sequence>
<keyword evidence="3" id="KW-1185">Reference proteome</keyword>
<name>A0ABY2NXV8_9LEPT</name>
<dbReference type="RefSeq" id="WP_135696828.1">
    <property type="nucleotide sequence ID" value="NZ_RQHK01000017.1"/>
</dbReference>
<dbReference type="InterPro" id="IPR016187">
    <property type="entry name" value="CTDL_fold"/>
</dbReference>
<organism evidence="2 3">
    <name type="scientific">Leptospira mtsangambouensis</name>
    <dbReference type="NCBI Taxonomy" id="2484912"/>
    <lineage>
        <taxon>Bacteria</taxon>
        <taxon>Pseudomonadati</taxon>
        <taxon>Spirochaetota</taxon>
        <taxon>Spirochaetia</taxon>
        <taxon>Leptospirales</taxon>
        <taxon>Leptospiraceae</taxon>
        <taxon>Leptospira</taxon>
    </lineage>
</organism>